<evidence type="ECO:0000313" key="17">
    <source>
        <dbReference type="EnsemblMetazoa" id="G12558.18:cds"/>
    </source>
</evidence>
<evidence type="ECO:0000256" key="3">
    <source>
        <dbReference type="ARBA" id="ARBA00022741"/>
    </source>
</evidence>
<dbReference type="Pfam" id="PF08423">
    <property type="entry name" value="Rad51"/>
    <property type="match status" value="1"/>
</dbReference>
<evidence type="ECO:0000256" key="9">
    <source>
        <dbReference type="ARBA" id="ARBA00023242"/>
    </source>
</evidence>
<keyword evidence="3" id="KW-0547">Nucleotide-binding</keyword>
<evidence type="ECO:0000256" key="13">
    <source>
        <dbReference type="ARBA" id="ARBA00078129"/>
    </source>
</evidence>
<dbReference type="Gene3D" id="3.40.50.300">
    <property type="entry name" value="P-loop containing nucleotide triphosphate hydrolases"/>
    <property type="match status" value="1"/>
</dbReference>
<feature type="domain" description="RecA family profile 1" evidence="16">
    <location>
        <begin position="79"/>
        <end position="259"/>
    </location>
</feature>
<protein>
    <recommendedName>
        <fullName evidence="12">DNA repair protein RAD51 homolog 2</fullName>
    </recommendedName>
    <alternativeName>
        <fullName evidence="13">RAD51 homolog B</fullName>
    </alternativeName>
    <alternativeName>
        <fullName evidence="14">RAD51-like protein 1</fullName>
    </alternativeName>
</protein>
<dbReference type="InterPro" id="IPR003593">
    <property type="entry name" value="AAA+_ATPase"/>
</dbReference>
<evidence type="ECO:0000256" key="8">
    <source>
        <dbReference type="ARBA" id="ARBA00023204"/>
    </source>
</evidence>
<evidence type="ECO:0000256" key="11">
    <source>
        <dbReference type="ARBA" id="ARBA00062240"/>
    </source>
</evidence>
<name>A0A8W8I531_MAGGI</name>
<keyword evidence="5" id="KW-0067">ATP-binding</keyword>
<dbReference type="OMA" id="IHCQGHN"/>
<evidence type="ECO:0000259" key="16">
    <source>
        <dbReference type="PROSITE" id="PS50162"/>
    </source>
</evidence>
<evidence type="ECO:0000256" key="4">
    <source>
        <dbReference type="ARBA" id="ARBA00022763"/>
    </source>
</evidence>
<organism evidence="17 18">
    <name type="scientific">Magallana gigas</name>
    <name type="common">Pacific oyster</name>
    <name type="synonym">Crassostrea gigas</name>
    <dbReference type="NCBI Taxonomy" id="29159"/>
    <lineage>
        <taxon>Eukaryota</taxon>
        <taxon>Metazoa</taxon>
        <taxon>Spiralia</taxon>
        <taxon>Lophotrochozoa</taxon>
        <taxon>Mollusca</taxon>
        <taxon>Bivalvia</taxon>
        <taxon>Autobranchia</taxon>
        <taxon>Pteriomorphia</taxon>
        <taxon>Ostreida</taxon>
        <taxon>Ostreoidea</taxon>
        <taxon>Ostreidae</taxon>
        <taxon>Magallana</taxon>
    </lineage>
</organism>
<dbReference type="SMART" id="SM00382">
    <property type="entry name" value="AAA"/>
    <property type="match status" value="1"/>
</dbReference>
<proteinExistence type="inferred from homology"/>
<comment type="similarity">
    <text evidence="2">Belongs to the RecA family. RAD51 subfamily.</text>
</comment>
<keyword evidence="18" id="KW-1185">Reference proteome</keyword>
<evidence type="ECO:0000256" key="14">
    <source>
        <dbReference type="ARBA" id="ARBA00079682"/>
    </source>
</evidence>
<evidence type="ECO:0000256" key="6">
    <source>
        <dbReference type="ARBA" id="ARBA00023125"/>
    </source>
</evidence>
<dbReference type="GO" id="GO:0005657">
    <property type="term" value="C:replication fork"/>
    <property type="evidence" value="ECO:0007669"/>
    <property type="project" value="TreeGrafter"/>
</dbReference>
<dbReference type="GO" id="GO:0033063">
    <property type="term" value="C:Rad51B-Rad51C-Rad51D-XRCC2 complex"/>
    <property type="evidence" value="ECO:0007669"/>
    <property type="project" value="InterPro"/>
</dbReference>
<dbReference type="PANTHER" id="PTHR46456">
    <property type="entry name" value="DNA REPAIR PROTEIN RAD51 HOMOLOG 2"/>
    <property type="match status" value="1"/>
</dbReference>
<dbReference type="InterPro" id="IPR027417">
    <property type="entry name" value="P-loop_NTPase"/>
</dbReference>
<dbReference type="PANTHER" id="PTHR46456:SF1">
    <property type="entry name" value="DNA REPAIR PROTEIN RAD51 HOMOLOG 2"/>
    <property type="match status" value="1"/>
</dbReference>
<evidence type="ECO:0000256" key="1">
    <source>
        <dbReference type="ARBA" id="ARBA00004123"/>
    </source>
</evidence>
<accession>A0A8W8I531</accession>
<evidence type="ECO:0000256" key="10">
    <source>
        <dbReference type="ARBA" id="ARBA00053115"/>
    </source>
</evidence>
<dbReference type="GO" id="GO:0005524">
    <property type="term" value="F:ATP binding"/>
    <property type="evidence" value="ECO:0007669"/>
    <property type="project" value="UniProtKB-KW"/>
</dbReference>
<dbReference type="GO" id="GO:0003690">
    <property type="term" value="F:double-stranded DNA binding"/>
    <property type="evidence" value="ECO:0007669"/>
    <property type="project" value="TreeGrafter"/>
</dbReference>
<reference evidence="17" key="1">
    <citation type="submission" date="2022-08" db="UniProtKB">
        <authorList>
            <consortium name="EnsemblMetazoa"/>
        </authorList>
    </citation>
    <scope>IDENTIFICATION</scope>
    <source>
        <strain evidence="17">05x7-T-G4-1.051#20</strain>
    </source>
</reference>
<keyword evidence="7" id="KW-0233">DNA recombination</keyword>
<evidence type="ECO:0000256" key="2">
    <source>
        <dbReference type="ARBA" id="ARBA00007095"/>
    </source>
</evidence>
<evidence type="ECO:0000256" key="12">
    <source>
        <dbReference type="ARBA" id="ARBA00073972"/>
    </source>
</evidence>
<keyword evidence="8" id="KW-0234">DNA repair</keyword>
<sequence>MSSKKIRRIRSLSVDVVERLTKNNLITCKDVLSRSDLELLKLLGFGIFTIHNLRQQCSLACVPVCTTGLELLTKRKQGTGQFFQTSLHGLDHVLHGGIPMGTVTEIAGPSGCGKTQFCTMLSVQATLPGNRGGLEGKVLYMDTESAFSAERLVEIAQHKFPDLYNSEEDLCRMAENVLVDNHQTCASLIKKLESLEEEVITHRIRLVIVDSIASLVRKEFSSSAGSNLVQRTNFLSRQAALLKYIAEVFCIPVIVTNQITTRFGRQATEQDEEETTEISDGYVTVALGNTWSHNVNTRLILQYLDGEKRQVLVAKSPVAPFTAFNYTIQRDGIVQDEEGAGLYAGTDPGVQQINVRTSLPFYNT</sequence>
<dbReference type="CDD" id="cd19493">
    <property type="entry name" value="Rad51B"/>
    <property type="match status" value="1"/>
</dbReference>
<comment type="function">
    <text evidence="10">Involved in the homologous recombination repair (HRR) pathway of double-stranded DNA breaks arising during DNA replication or induced by DNA-damaging agents. May promote the assembly of presynaptic RAD51 nucleoprotein filaments. Binds single-stranded DNA and double-stranded DNA and has DNA-dependent ATPase activity. Part of the RAD51 paralog protein complex BCDX2 which acts in the BRCA1-BRCA2-dependent HR pathway. Upon DNA damage, BCDX2 acts downstream of BRCA2 recruitment and upstream of RAD51 recruitment. BCDX2 binds predominantly to the intersection of the four duplex arms of the Holliday junction and to junction of replication forks. The BCDX2 complex was originally reported to bind single-stranded DNA, single-stranded gaps in duplex DNA and specifically to nicks in duplex DNA. The BCDX2 subcomplex RAD51B:RAD51C exhibits single-stranded DNA-dependent ATPase activity suggesting an involvement in early stages of the HR pathway.</text>
</comment>
<dbReference type="PIRSF" id="PIRSF005856">
    <property type="entry name" value="Rad51"/>
    <property type="match status" value="1"/>
</dbReference>
<dbReference type="EnsemblMetazoa" id="G12558.18">
    <property type="protein sequence ID" value="G12558.18:cds"/>
    <property type="gene ID" value="G12558"/>
</dbReference>
<evidence type="ECO:0000256" key="7">
    <source>
        <dbReference type="ARBA" id="ARBA00023172"/>
    </source>
</evidence>
<dbReference type="Proteomes" id="UP000005408">
    <property type="component" value="Unassembled WGS sequence"/>
</dbReference>
<dbReference type="GO" id="GO:0000724">
    <property type="term" value="P:double-strand break repair via homologous recombination"/>
    <property type="evidence" value="ECO:0007669"/>
    <property type="project" value="InterPro"/>
</dbReference>
<keyword evidence="4" id="KW-0227">DNA damage</keyword>
<dbReference type="GO" id="GO:0003697">
    <property type="term" value="F:single-stranded DNA binding"/>
    <property type="evidence" value="ECO:0007669"/>
    <property type="project" value="TreeGrafter"/>
</dbReference>
<comment type="subcellular location">
    <subcellularLocation>
        <location evidence="1">Nucleus</location>
    </subcellularLocation>
</comment>
<dbReference type="Pfam" id="PF26169">
    <property type="entry name" value="HHH_XRCC3_RpoA"/>
    <property type="match status" value="1"/>
</dbReference>
<dbReference type="InterPro" id="IPR030548">
    <property type="entry name" value="RAD51B"/>
</dbReference>
<keyword evidence="6" id="KW-0238">DNA-binding</keyword>
<dbReference type="InterPro" id="IPR058766">
    <property type="entry name" value="HHH_XRCC3_RAD51B"/>
</dbReference>
<evidence type="ECO:0000256" key="15">
    <source>
        <dbReference type="SAM" id="Coils"/>
    </source>
</evidence>
<dbReference type="GO" id="GO:0000400">
    <property type="term" value="F:four-way junction DNA binding"/>
    <property type="evidence" value="ECO:0007669"/>
    <property type="project" value="TreeGrafter"/>
</dbReference>
<dbReference type="InterPro" id="IPR016467">
    <property type="entry name" value="DNA_recomb/repair_RecA-like"/>
</dbReference>
<dbReference type="GO" id="GO:0140664">
    <property type="term" value="F:ATP-dependent DNA damage sensor activity"/>
    <property type="evidence" value="ECO:0007669"/>
    <property type="project" value="InterPro"/>
</dbReference>
<feature type="coiled-coil region" evidence="15">
    <location>
        <begin position="178"/>
        <end position="205"/>
    </location>
</feature>
<keyword evidence="15" id="KW-0175">Coiled coil</keyword>
<dbReference type="PROSITE" id="PS50162">
    <property type="entry name" value="RECA_2"/>
    <property type="match status" value="1"/>
</dbReference>
<dbReference type="InterPro" id="IPR020588">
    <property type="entry name" value="RecA_ATP-bd"/>
</dbReference>
<keyword evidence="9" id="KW-0539">Nucleus</keyword>
<dbReference type="AlphaFoldDB" id="A0A8W8I531"/>
<dbReference type="InterPro" id="IPR013632">
    <property type="entry name" value="Rad51_C"/>
</dbReference>
<evidence type="ECO:0000256" key="5">
    <source>
        <dbReference type="ARBA" id="ARBA00022840"/>
    </source>
</evidence>
<dbReference type="SUPFAM" id="SSF52540">
    <property type="entry name" value="P-loop containing nucleoside triphosphate hydrolases"/>
    <property type="match status" value="1"/>
</dbReference>
<evidence type="ECO:0000313" key="18">
    <source>
        <dbReference type="Proteomes" id="UP000005408"/>
    </source>
</evidence>
<comment type="subunit">
    <text evidence="11">Part of the BCDX2 complex consisting of RAD51B, RAD51C, RAD51D and XRCC2; the complex has a ring-like structure arranged into a flat disc around a central channel. The BCDX2 subcomplex RAD51B:RAD51C interacts with RAD51. Interacts with SWSAP1; involved in homologous recombination repair. Interacts with HELQ.</text>
</comment>
<dbReference type="FunFam" id="3.40.50.300:FF:000806">
    <property type="entry name" value="DNA repair protein RAD51 homolog 2"/>
    <property type="match status" value="1"/>
</dbReference>